<evidence type="ECO:0000313" key="4">
    <source>
        <dbReference type="Proteomes" id="UP000273154"/>
    </source>
</evidence>
<proteinExistence type="predicted"/>
<dbReference type="OrthoDB" id="9807498at2"/>
<dbReference type="PROSITE" id="PS01276">
    <property type="entry name" value="PEPTIDASE_U32"/>
    <property type="match status" value="1"/>
</dbReference>
<dbReference type="AlphaFoldDB" id="A0A3G9KAB5"/>
<sequence>MTMELLAPAGGEEPFRAALAAGADAIYCGVGNDFNARRGANNFTYDAFERACRAAHLAGTRVYVTINVVVRDEEMDRALALVRSAALRGADAFIIQDWGLFEAIRRTWPELELHVSTQANVHDARGVRWARERGAHRVTLSRELSLAEIGHIAKEGVELEVFGHGALCYCYSGVCLMSSMVGGRSANRGLCAQPCRLLYDLVDESGRSVSAPGRTRPLCPKDACTASDVSALMAAGVGSLKVEGRMKAPDYVWSVVGAYREQIDSVLAHPEASSAELGSTPVPAEVARRLKRAFNRDFTDAYLRGSADDEMMSYERSNNRGELVGEVLSSSGGQVQRRDGKGNLHKDPRQDKRSARCTVTVRVDEPVGAGDLLELRPVDNPDAFLTATVPADVPAGGTVECRVARPMPKGCPVRVIRSKAAHDGSAAALAREVCRRRKVDVRIVARTGEPFSVELACVDGPALPDGSMPRAQASGFVVEPARTKAVSAEDLVEHVGRMGSTPFEPRGFDVELDEGCGMGFSAVHKVRAAACEALERAILAPYAERAVALAPVPRESSARIASSLVAAPASRPCPPRSAEVCVIAPTPEVAEAAIEAGATRVYAQTDDLSMLDGWPAGAVPVLDEVCREPDHERLDRWVEAGAPVAVGNVSELALAVERGALAEVRGCIPVHNEACLAVLESAGAAGVWLSPELTLEEVCHLASRATVAAGLVVSGRPRVMTSEHCVLKVADACVHDCARCGLRRRRLSLRDRDGRLLPVRTDLHARSRIYDAVPLDLTPQVGELMSAGVSRLAVDATLLDASEASAAVERLVRAIAAVAAGRKPAERERHASSGHLFWGIG</sequence>
<dbReference type="Pfam" id="PF01136">
    <property type="entry name" value="Peptidase_U32"/>
    <property type="match status" value="2"/>
</dbReference>
<evidence type="ECO:0000256" key="1">
    <source>
        <dbReference type="SAM" id="MobiDB-lite"/>
    </source>
</evidence>
<dbReference type="KEGG" id="pcat:Pcatena_03320"/>
<reference evidence="4" key="1">
    <citation type="submission" date="2018-11" db="EMBL/GenBank/DDBJ databases">
        <title>Comparative genomics of Parolsenella catena and Libanicoccus massiliensis: Reclassification of Libanicoccus massiliensis as Parolsenella massiliensis comb. nov.</title>
        <authorList>
            <person name="Sakamoto M."/>
            <person name="Ikeyama N."/>
            <person name="Murakami T."/>
            <person name="Mori H."/>
            <person name="Yuki M."/>
            <person name="Ohkuma M."/>
        </authorList>
    </citation>
    <scope>NUCLEOTIDE SEQUENCE [LARGE SCALE GENOMIC DNA]</scope>
    <source>
        <strain evidence="4">JCM 31932</strain>
    </source>
</reference>
<dbReference type="Proteomes" id="UP000273154">
    <property type="component" value="Chromosome"/>
</dbReference>
<evidence type="ECO:0000313" key="3">
    <source>
        <dbReference type="EMBL" id="BBH49745.1"/>
    </source>
</evidence>
<name>A0A3G9KAB5_9ACTN</name>
<feature type="domain" description="Peptidase U32 collagenase" evidence="2">
    <location>
        <begin position="429"/>
        <end position="538"/>
    </location>
</feature>
<dbReference type="Pfam" id="PF12392">
    <property type="entry name" value="DUF3656"/>
    <property type="match status" value="1"/>
</dbReference>
<feature type="region of interest" description="Disordered" evidence="1">
    <location>
        <begin position="328"/>
        <end position="354"/>
    </location>
</feature>
<keyword evidence="4" id="KW-1185">Reference proteome</keyword>
<feature type="compositionally biased region" description="Basic and acidic residues" evidence="1">
    <location>
        <begin position="336"/>
        <end position="354"/>
    </location>
</feature>
<dbReference type="EMBL" id="AP019367">
    <property type="protein sequence ID" value="BBH49745.1"/>
    <property type="molecule type" value="Genomic_DNA"/>
</dbReference>
<dbReference type="RefSeq" id="WP_126421068.1">
    <property type="nucleotide sequence ID" value="NZ_AP019367.1"/>
</dbReference>
<accession>A0A3G9KAB5</accession>
<gene>
    <name evidence="3" type="ORF">Pcatena_03320</name>
</gene>
<protein>
    <recommendedName>
        <fullName evidence="2">Peptidase U32 collagenase domain-containing protein</fullName>
    </recommendedName>
</protein>
<dbReference type="InterPro" id="IPR020988">
    <property type="entry name" value="Pept_U32_collagenase"/>
</dbReference>
<evidence type="ECO:0000259" key="2">
    <source>
        <dbReference type="Pfam" id="PF12392"/>
    </source>
</evidence>
<dbReference type="PANTHER" id="PTHR30217">
    <property type="entry name" value="PEPTIDASE U32 FAMILY"/>
    <property type="match status" value="1"/>
</dbReference>
<dbReference type="InterPro" id="IPR001539">
    <property type="entry name" value="Peptidase_U32"/>
</dbReference>
<organism evidence="3 4">
    <name type="scientific">Parolsenella catena</name>
    <dbReference type="NCBI Taxonomy" id="2003188"/>
    <lineage>
        <taxon>Bacteria</taxon>
        <taxon>Bacillati</taxon>
        <taxon>Actinomycetota</taxon>
        <taxon>Coriobacteriia</taxon>
        <taxon>Coriobacteriales</taxon>
        <taxon>Atopobiaceae</taxon>
        <taxon>Parolsenella</taxon>
    </lineage>
</organism>
<dbReference type="InterPro" id="IPR051454">
    <property type="entry name" value="RNA/ubiquinone_mod_enzymes"/>
</dbReference>
<dbReference type="GeneID" id="88848476"/>
<dbReference type="PANTHER" id="PTHR30217:SF10">
    <property type="entry name" value="23S RRNA 5-HYDROXYCYTIDINE C2501 SYNTHASE"/>
    <property type="match status" value="1"/>
</dbReference>